<evidence type="ECO:0000313" key="2">
    <source>
        <dbReference type="Proteomes" id="UP001642487"/>
    </source>
</evidence>
<gene>
    <name evidence="1" type="ORF">CITCOLO1_LOCUS5746</name>
</gene>
<reference evidence="1 2" key="1">
    <citation type="submission" date="2024-03" db="EMBL/GenBank/DDBJ databases">
        <authorList>
            <person name="Gkanogiannis A."/>
            <person name="Becerra Lopez-Lavalle L."/>
        </authorList>
    </citation>
    <scope>NUCLEOTIDE SEQUENCE [LARGE SCALE GENOMIC DNA]</scope>
</reference>
<accession>A0ABP0Y2P3</accession>
<protein>
    <submittedName>
        <fullName evidence="1">Uncharacterized protein</fullName>
    </submittedName>
</protein>
<dbReference type="Proteomes" id="UP001642487">
    <property type="component" value="Chromosome 11"/>
</dbReference>
<keyword evidence="2" id="KW-1185">Reference proteome</keyword>
<dbReference type="EMBL" id="OZ021745">
    <property type="protein sequence ID" value="CAK9314005.1"/>
    <property type="molecule type" value="Genomic_DNA"/>
</dbReference>
<evidence type="ECO:0000313" key="1">
    <source>
        <dbReference type="EMBL" id="CAK9314005.1"/>
    </source>
</evidence>
<name>A0ABP0Y2P3_9ROSI</name>
<proteinExistence type="predicted"/>
<organism evidence="1 2">
    <name type="scientific">Citrullus colocynthis</name>
    <name type="common">colocynth</name>
    <dbReference type="NCBI Taxonomy" id="252529"/>
    <lineage>
        <taxon>Eukaryota</taxon>
        <taxon>Viridiplantae</taxon>
        <taxon>Streptophyta</taxon>
        <taxon>Embryophyta</taxon>
        <taxon>Tracheophyta</taxon>
        <taxon>Spermatophyta</taxon>
        <taxon>Magnoliopsida</taxon>
        <taxon>eudicotyledons</taxon>
        <taxon>Gunneridae</taxon>
        <taxon>Pentapetalae</taxon>
        <taxon>rosids</taxon>
        <taxon>fabids</taxon>
        <taxon>Cucurbitales</taxon>
        <taxon>Cucurbitaceae</taxon>
        <taxon>Benincaseae</taxon>
        <taxon>Citrullus</taxon>
    </lineage>
</organism>
<sequence>MSSIKQVHILFMNASKKSPSCCHAVLSLILNVSRCKVFLIQTLSTPSCSHQLLSAAIHFHFTKHRIAHHFLQHCCQPIFNASGVLIMVKMSSGWLFMLVLTPPEMHICCEEVAEEANAEAFLTLHLNPLSQYGCEEGEGQEGNMKYSAPQEADVNSSTQSFTPTAFLSCGI</sequence>